<dbReference type="SUPFAM" id="SSF57184">
    <property type="entry name" value="Growth factor receptor domain"/>
    <property type="match status" value="2"/>
</dbReference>
<feature type="compositionally biased region" description="Low complexity" evidence="1">
    <location>
        <begin position="195"/>
        <end position="214"/>
    </location>
</feature>
<evidence type="ECO:0000256" key="1">
    <source>
        <dbReference type="SAM" id="MobiDB-lite"/>
    </source>
</evidence>
<dbReference type="InterPro" id="IPR006212">
    <property type="entry name" value="Furin_repeat"/>
</dbReference>
<dbReference type="EMBL" id="GL983956">
    <property type="protein sequence ID" value="EGR30682.1"/>
    <property type="molecule type" value="Genomic_DNA"/>
</dbReference>
<dbReference type="eggNOG" id="KOG3525">
    <property type="taxonomic scope" value="Eukaryota"/>
</dbReference>
<dbReference type="OMA" id="DSKWENI"/>
<dbReference type="InParanoid" id="G0QVR5"/>
<evidence type="ECO:0000313" key="2">
    <source>
        <dbReference type="EMBL" id="EGR30682.1"/>
    </source>
</evidence>
<dbReference type="OrthoDB" id="300641at2759"/>
<feature type="compositionally biased region" description="Low complexity" evidence="1">
    <location>
        <begin position="231"/>
        <end position="244"/>
    </location>
</feature>
<evidence type="ECO:0008006" key="4">
    <source>
        <dbReference type="Google" id="ProtNLM"/>
    </source>
</evidence>
<dbReference type="GeneID" id="14906806"/>
<gene>
    <name evidence="2" type="ORF">IMG5_125730</name>
</gene>
<organism evidence="2 3">
    <name type="scientific">Ichthyophthirius multifiliis</name>
    <name type="common">White spot disease agent</name>
    <name type="synonym">Ich</name>
    <dbReference type="NCBI Taxonomy" id="5932"/>
    <lineage>
        <taxon>Eukaryota</taxon>
        <taxon>Sar</taxon>
        <taxon>Alveolata</taxon>
        <taxon>Ciliophora</taxon>
        <taxon>Intramacronucleata</taxon>
        <taxon>Oligohymenophorea</taxon>
        <taxon>Hymenostomatida</taxon>
        <taxon>Ophryoglenina</taxon>
        <taxon>Ichthyophthirius</taxon>
    </lineage>
</organism>
<dbReference type="InterPro" id="IPR009030">
    <property type="entry name" value="Growth_fac_rcpt_cys_sf"/>
</dbReference>
<protein>
    <recommendedName>
        <fullName evidence="4">Insulin-like growth factor binding protein, N-terminal</fullName>
    </recommendedName>
</protein>
<feature type="region of interest" description="Disordered" evidence="1">
    <location>
        <begin position="184"/>
        <end position="244"/>
    </location>
</feature>
<dbReference type="AlphaFoldDB" id="G0QVR5"/>
<accession>G0QVR5</accession>
<sequence length="823" mass="95280">MQKCVGPAPDQCLSCFNGYERDDVLSCKVCEGDECCAQEKCEDNEYRQTEYPFQCVVCYEKCSQCKGGKIDDCLQCKNDYELTSSGQCVNPSKEPNTFIDKETKTIKQCHFSCEECIDATNLCTVCKAEMNYYIQDEIDQRFKCYITCPLGYQPQDEDLEDDQSIKCILQTNVQNYQDDQNIQDDQNEQNDLNDKNNQNDQNDQNDQIDQNEQNNQDEENKQNDQNDQDENQNNNDNNNDNQQQNDYNIADVEKEQEILESKCAISEYWTGDECFKCPSNCLSCISQDTCSQCEESFFLNEEIQQCEQCHSTCATCKGPSHSDCLTCTDQLQIYPQVNGVCDPSAKTDIIKDFILQKDLLQNCNPLYFSNQNNYKVEFSTFFSEKDQSLIDIALLNIDNCQLADFQKTFSQFSDQIADSCKQQDIKISKIEEQGALLAIFATILTNHNVQINNRSVNVKNLAELGKSQGLFKAFNLYKISSTFTCSNFSCQTNLDVSFSDLQNASNNKNINFGLVKEIPLQSQFGYVTCFSEPQFIDEKNQKEINQAFVVAKQSQSTNQKQYIVIQLCYKQEEEKSVFGQYLVKEYIGNGLVKIHMQDQGDVLIYLFGATEDQNEQLKKCNTEYKNEFKQYVVSKLKFYQVEENEKNLRLREELFKQYSKKQENDNNNNKNKQINQYEYILQNEQSGGSFVLYITEKDQFISKSLTLVDLAKQLEKNKINAESYKRNQRTINKSIAQRIFKQYIDEIQDITIQCYGEIRNQCVKNVLMDVIFSNKKTCVAEEEIKQLIIIEEFKDIIEKLQKDNWCNVNEFRCSKAALKLTSC</sequence>
<keyword evidence="3" id="KW-1185">Reference proteome</keyword>
<dbReference type="Gene3D" id="2.10.220.10">
    <property type="entry name" value="Hormone Receptor, Insulin-like Growth Factor Receptor 1, Chain A, domain 2"/>
    <property type="match status" value="1"/>
</dbReference>
<dbReference type="CDD" id="cd00064">
    <property type="entry name" value="FU"/>
    <property type="match status" value="1"/>
</dbReference>
<name>G0QVR5_ICHMU</name>
<dbReference type="SMART" id="SM00261">
    <property type="entry name" value="FU"/>
    <property type="match status" value="4"/>
</dbReference>
<dbReference type="Proteomes" id="UP000008983">
    <property type="component" value="Unassembled WGS sequence"/>
</dbReference>
<dbReference type="STRING" id="857967.G0QVR5"/>
<reference evidence="2 3" key="1">
    <citation type="submission" date="2011-07" db="EMBL/GenBank/DDBJ databases">
        <authorList>
            <person name="Coyne R."/>
            <person name="Brami D."/>
            <person name="Johnson J."/>
            <person name="Hostetler J."/>
            <person name="Hannick L."/>
            <person name="Clark T."/>
            <person name="Cassidy-Hanley D."/>
            <person name="Inman J."/>
        </authorList>
    </citation>
    <scope>NUCLEOTIDE SEQUENCE [LARGE SCALE GENOMIC DNA]</scope>
    <source>
        <strain evidence="2 3">G5</strain>
    </source>
</reference>
<dbReference type="RefSeq" id="XP_004032269.1">
    <property type="nucleotide sequence ID" value="XM_004032221.1"/>
</dbReference>
<evidence type="ECO:0000313" key="3">
    <source>
        <dbReference type="Proteomes" id="UP000008983"/>
    </source>
</evidence>
<proteinExistence type="predicted"/>